<reference evidence="1 2" key="1">
    <citation type="submission" date="2019-07" db="EMBL/GenBank/DDBJ databases">
        <title>The Draft Genome Sequence of Rhizobium tropici SARCC-755 Associated with Superior Nodulation on Pigeonpea (Cajanus cajan (L.) Millsp.).</title>
        <authorList>
            <person name="Bopape F.L."/>
            <person name="Hassen A.I."/>
            <person name="Swanevelder Z.H."/>
            <person name="Gwata E.T."/>
        </authorList>
    </citation>
    <scope>NUCLEOTIDE SEQUENCE [LARGE SCALE GENOMIC DNA]</scope>
    <source>
        <strain evidence="1 2">SARCC-755</strain>
    </source>
</reference>
<evidence type="ECO:0000313" key="2">
    <source>
        <dbReference type="Proteomes" id="UP000323608"/>
    </source>
</evidence>
<comment type="caution">
    <text evidence="1">The sequence shown here is derived from an EMBL/GenBank/DDBJ whole genome shotgun (WGS) entry which is preliminary data.</text>
</comment>
<dbReference type="AlphaFoldDB" id="A0A5B0WE36"/>
<name>A0A5B0WE36_RHITR</name>
<proteinExistence type="predicted"/>
<dbReference type="EMBL" id="VNIP01000003">
    <property type="protein sequence ID" value="KAA1184451.1"/>
    <property type="molecule type" value="Genomic_DNA"/>
</dbReference>
<dbReference type="RefSeq" id="WP_149633234.1">
    <property type="nucleotide sequence ID" value="NZ_VNIP01000003.1"/>
</dbReference>
<dbReference type="Proteomes" id="UP000323608">
    <property type="component" value="Unassembled WGS sequence"/>
</dbReference>
<dbReference type="OrthoDB" id="8080215at2"/>
<protein>
    <submittedName>
        <fullName evidence="1">Uncharacterized protein</fullName>
    </submittedName>
</protein>
<organism evidence="1 2">
    <name type="scientific">Rhizobium tropici</name>
    <dbReference type="NCBI Taxonomy" id="398"/>
    <lineage>
        <taxon>Bacteria</taxon>
        <taxon>Pseudomonadati</taxon>
        <taxon>Pseudomonadota</taxon>
        <taxon>Alphaproteobacteria</taxon>
        <taxon>Hyphomicrobiales</taxon>
        <taxon>Rhizobiaceae</taxon>
        <taxon>Rhizobium/Agrobacterium group</taxon>
        <taxon>Rhizobium</taxon>
    </lineage>
</organism>
<accession>A0A5B0WE36</accession>
<sequence>MTILQRNALEILIPGTTHVLERNGKEAYVYFGQDGTAHMLLDDGEARSGYWRLCDDGYVTDWDTGVTGDWILHHEENGIVYVGRQSGNRLRMIGVLFGNAKDLPRQAA</sequence>
<gene>
    <name evidence="1" type="ORF">FP026_03480</name>
</gene>
<evidence type="ECO:0000313" key="1">
    <source>
        <dbReference type="EMBL" id="KAA1184451.1"/>
    </source>
</evidence>